<sequence length="82" mass="8817">MSYYDNAQHHGDAGHASFDLALLPGQSSAMATSRLRTATNEHADDYVRSRALSGTKPATLIMAMAVLKEAVSIRQRALDEVG</sequence>
<dbReference type="RefSeq" id="WP_165484898.1">
    <property type="nucleotide sequence ID" value="NZ_SIXH01000279.1"/>
</dbReference>
<name>A0A4Q9HPT2_STRKA</name>
<organism evidence="1 2">
    <name type="scientific">Streptomyces kasugaensis</name>
    <dbReference type="NCBI Taxonomy" id="1946"/>
    <lineage>
        <taxon>Bacteria</taxon>
        <taxon>Bacillati</taxon>
        <taxon>Actinomycetota</taxon>
        <taxon>Actinomycetes</taxon>
        <taxon>Kitasatosporales</taxon>
        <taxon>Streptomycetaceae</taxon>
        <taxon>Streptomyces</taxon>
    </lineage>
</organism>
<proteinExistence type="predicted"/>
<evidence type="ECO:0000313" key="2">
    <source>
        <dbReference type="Proteomes" id="UP000292452"/>
    </source>
</evidence>
<gene>
    <name evidence="1" type="ORF">EYS09_25370</name>
</gene>
<evidence type="ECO:0000313" key="1">
    <source>
        <dbReference type="EMBL" id="TBO56916.1"/>
    </source>
</evidence>
<keyword evidence="2" id="KW-1185">Reference proteome</keyword>
<dbReference type="Proteomes" id="UP000292452">
    <property type="component" value="Unassembled WGS sequence"/>
</dbReference>
<reference evidence="1 2" key="1">
    <citation type="submission" date="2019-02" db="EMBL/GenBank/DDBJ databases">
        <title>Draft Genome Sequence of Streptomyces sp. AM-2504, identified by 16S rRNA comparative analysis as a Streptomyces Kasugaensis strain.</title>
        <authorList>
            <person name="Napolioni V."/>
            <person name="Giuliodori A.M."/>
            <person name="Spurio R."/>
            <person name="Fabbretti A."/>
        </authorList>
    </citation>
    <scope>NUCLEOTIDE SEQUENCE [LARGE SCALE GENOMIC DNA]</scope>
    <source>
        <strain evidence="1 2">AM-2504</strain>
    </source>
</reference>
<protein>
    <submittedName>
        <fullName evidence="1">Uncharacterized protein</fullName>
    </submittedName>
</protein>
<accession>A0A4Q9HPT2</accession>
<dbReference type="AlphaFoldDB" id="A0A4Q9HPT2"/>
<dbReference type="EMBL" id="SIXH01000279">
    <property type="protein sequence ID" value="TBO56916.1"/>
    <property type="molecule type" value="Genomic_DNA"/>
</dbReference>
<comment type="caution">
    <text evidence="1">The sequence shown here is derived from an EMBL/GenBank/DDBJ whole genome shotgun (WGS) entry which is preliminary data.</text>
</comment>